<dbReference type="InterPro" id="IPR051716">
    <property type="entry name" value="Plant_RL_S/T_kinase"/>
</dbReference>
<evidence type="ECO:0000256" key="2">
    <source>
        <dbReference type="ARBA" id="ARBA00004479"/>
    </source>
</evidence>
<sequence>MAPSLSSARPLLLLCILFSIFLPSHQQPPLNSGEQESVYLALESINSDIPWRTIFADDLCLSAPHGVVCDYFPEDPTNATASLTPHIIELSFGFVSDYSSNPPCSPNSTFPLSVSSLSHLRKLFFYRCFTQNPVRLPDFGSTLFGSGLEELVFVDNPSLSGSLNSTIGKFKSLRRLILSGSNVSGPVPPEINGLSNLEQLTLSGNNLNGELPINLGELKKLRLLDLSHNGFGGRIPESIGKMGMLLKLDLSSNNLEGKIPQNLKVLQILEFLDLSFNNFGNFGVPQFLGEMPRLKEVYLSGNHLGGAIPEIWEKLGGILGIGLSGVGLVGNIPASMGVFLRNAIFIALDNNNLEGKVPMEFELLGNLHEMYLQNNQLSGRIPFSSTFAAGIGSKLNLEGNPELCVDKGLTIRTGASFLRNVKICNESEIPNPTLFNGASSSLRLSWYLLMLLLVGHLGLFP</sequence>
<reference evidence="10" key="1">
    <citation type="submission" date="2023-05" db="EMBL/GenBank/DDBJ databases">
        <title>Nepenthes gracilis genome sequencing.</title>
        <authorList>
            <person name="Fukushima K."/>
        </authorList>
    </citation>
    <scope>NUCLEOTIDE SEQUENCE</scope>
    <source>
        <strain evidence="10">SING2019-196</strain>
    </source>
</reference>
<dbReference type="PANTHER" id="PTHR48053:SF44">
    <property type="entry name" value="LEUCINE-RICH REPEAT DOMAIN, L DOMAIN-CONTAINING PROTEIN-RELATED"/>
    <property type="match status" value="1"/>
</dbReference>
<dbReference type="FunFam" id="3.80.10.10:FF:000299">
    <property type="entry name" value="Piriformospora indica-insensitive protein 2"/>
    <property type="match status" value="1"/>
</dbReference>
<dbReference type="SUPFAM" id="SSF52058">
    <property type="entry name" value="L domain-like"/>
    <property type="match status" value="1"/>
</dbReference>
<dbReference type="PANTHER" id="PTHR48053">
    <property type="entry name" value="LEUCINE RICH REPEAT FAMILY PROTEIN, EXPRESSED"/>
    <property type="match status" value="1"/>
</dbReference>
<comment type="subcellular location">
    <subcellularLocation>
        <location evidence="1">Cell membrane</location>
    </subcellularLocation>
    <subcellularLocation>
        <location evidence="2">Membrane</location>
        <topology evidence="2">Single-pass type I membrane protein</topology>
    </subcellularLocation>
</comment>
<protein>
    <recommendedName>
        <fullName evidence="12">Piriformospora indica-insensitive protein 2</fullName>
    </recommendedName>
</protein>
<dbReference type="Proteomes" id="UP001279734">
    <property type="component" value="Unassembled WGS sequence"/>
</dbReference>
<keyword evidence="6" id="KW-0677">Repeat</keyword>
<accession>A0AAD3TC00</accession>
<feature type="chain" id="PRO_5042013936" description="Piriformospora indica-insensitive protein 2" evidence="9">
    <location>
        <begin position="27"/>
        <end position="461"/>
    </location>
</feature>
<name>A0AAD3TC00_NEPGR</name>
<evidence type="ECO:0000256" key="3">
    <source>
        <dbReference type="ARBA" id="ARBA00022475"/>
    </source>
</evidence>
<keyword evidence="8" id="KW-0675">Receptor</keyword>
<dbReference type="AlphaFoldDB" id="A0AAD3TC00"/>
<gene>
    <name evidence="10" type="ORF">Nepgr_027784</name>
</gene>
<keyword evidence="3" id="KW-1003">Cell membrane</keyword>
<comment type="caution">
    <text evidence="10">The sequence shown here is derived from an EMBL/GenBank/DDBJ whole genome shotgun (WGS) entry which is preliminary data.</text>
</comment>
<evidence type="ECO:0000256" key="6">
    <source>
        <dbReference type="ARBA" id="ARBA00022737"/>
    </source>
</evidence>
<evidence type="ECO:0000313" key="10">
    <source>
        <dbReference type="EMBL" id="GMH25941.1"/>
    </source>
</evidence>
<keyword evidence="7" id="KW-0472">Membrane</keyword>
<keyword evidence="5 9" id="KW-0732">Signal</keyword>
<evidence type="ECO:0000256" key="8">
    <source>
        <dbReference type="ARBA" id="ARBA00023170"/>
    </source>
</evidence>
<dbReference type="InterPro" id="IPR032675">
    <property type="entry name" value="LRR_dom_sf"/>
</dbReference>
<dbReference type="GO" id="GO:0005886">
    <property type="term" value="C:plasma membrane"/>
    <property type="evidence" value="ECO:0007669"/>
    <property type="project" value="UniProtKB-SubCell"/>
</dbReference>
<dbReference type="Pfam" id="PF00560">
    <property type="entry name" value="LRR_1"/>
    <property type="match status" value="4"/>
</dbReference>
<proteinExistence type="predicted"/>
<evidence type="ECO:0000256" key="5">
    <source>
        <dbReference type="ARBA" id="ARBA00022729"/>
    </source>
</evidence>
<dbReference type="InterPro" id="IPR001611">
    <property type="entry name" value="Leu-rich_rpt"/>
</dbReference>
<dbReference type="EMBL" id="BSYO01000030">
    <property type="protein sequence ID" value="GMH25941.1"/>
    <property type="molecule type" value="Genomic_DNA"/>
</dbReference>
<evidence type="ECO:0000313" key="11">
    <source>
        <dbReference type="Proteomes" id="UP001279734"/>
    </source>
</evidence>
<feature type="signal peptide" evidence="9">
    <location>
        <begin position="1"/>
        <end position="26"/>
    </location>
</feature>
<evidence type="ECO:0000256" key="9">
    <source>
        <dbReference type="SAM" id="SignalP"/>
    </source>
</evidence>
<evidence type="ECO:0008006" key="12">
    <source>
        <dbReference type="Google" id="ProtNLM"/>
    </source>
</evidence>
<evidence type="ECO:0000256" key="7">
    <source>
        <dbReference type="ARBA" id="ARBA00023136"/>
    </source>
</evidence>
<evidence type="ECO:0000256" key="1">
    <source>
        <dbReference type="ARBA" id="ARBA00004236"/>
    </source>
</evidence>
<dbReference type="Gene3D" id="3.80.10.10">
    <property type="entry name" value="Ribonuclease Inhibitor"/>
    <property type="match status" value="1"/>
</dbReference>
<organism evidence="10 11">
    <name type="scientific">Nepenthes gracilis</name>
    <name type="common">Slender pitcher plant</name>
    <dbReference type="NCBI Taxonomy" id="150966"/>
    <lineage>
        <taxon>Eukaryota</taxon>
        <taxon>Viridiplantae</taxon>
        <taxon>Streptophyta</taxon>
        <taxon>Embryophyta</taxon>
        <taxon>Tracheophyta</taxon>
        <taxon>Spermatophyta</taxon>
        <taxon>Magnoliopsida</taxon>
        <taxon>eudicotyledons</taxon>
        <taxon>Gunneridae</taxon>
        <taxon>Pentapetalae</taxon>
        <taxon>Caryophyllales</taxon>
        <taxon>Nepenthaceae</taxon>
        <taxon>Nepenthes</taxon>
    </lineage>
</organism>
<keyword evidence="11" id="KW-1185">Reference proteome</keyword>
<keyword evidence="4" id="KW-0433">Leucine-rich repeat</keyword>
<evidence type="ECO:0000256" key="4">
    <source>
        <dbReference type="ARBA" id="ARBA00022614"/>
    </source>
</evidence>